<dbReference type="InterPro" id="IPR036390">
    <property type="entry name" value="WH_DNA-bd_sf"/>
</dbReference>
<keyword evidence="4" id="KW-0804">Transcription</keyword>
<dbReference type="PANTHER" id="PTHR30537:SF74">
    <property type="entry name" value="HTH-TYPE TRANSCRIPTIONAL REGULATOR TRPI"/>
    <property type="match status" value="1"/>
</dbReference>
<evidence type="ECO:0000259" key="5">
    <source>
        <dbReference type="PROSITE" id="PS50931"/>
    </source>
</evidence>
<dbReference type="GO" id="GO:0043565">
    <property type="term" value="F:sequence-specific DNA binding"/>
    <property type="evidence" value="ECO:0007669"/>
    <property type="project" value="TreeGrafter"/>
</dbReference>
<dbReference type="SUPFAM" id="SSF53850">
    <property type="entry name" value="Periplasmic binding protein-like II"/>
    <property type="match status" value="1"/>
</dbReference>
<dbReference type="OrthoDB" id="9793571at2"/>
<keyword evidence="3" id="KW-0238">DNA-binding</keyword>
<dbReference type="EMBL" id="VCMV01000024">
    <property type="protein sequence ID" value="KAB0266173.1"/>
    <property type="molecule type" value="Genomic_DNA"/>
</dbReference>
<evidence type="ECO:0000256" key="3">
    <source>
        <dbReference type="ARBA" id="ARBA00023125"/>
    </source>
</evidence>
<keyword evidence="7" id="KW-1185">Reference proteome</keyword>
<dbReference type="FunFam" id="1.10.10.10:FF:000038">
    <property type="entry name" value="Glycine cleavage system transcriptional activator"/>
    <property type="match status" value="1"/>
</dbReference>
<dbReference type="GO" id="GO:0003700">
    <property type="term" value="F:DNA-binding transcription factor activity"/>
    <property type="evidence" value="ECO:0007669"/>
    <property type="project" value="InterPro"/>
</dbReference>
<dbReference type="GO" id="GO:0006351">
    <property type="term" value="P:DNA-templated transcription"/>
    <property type="evidence" value="ECO:0007669"/>
    <property type="project" value="TreeGrafter"/>
</dbReference>
<evidence type="ECO:0000313" key="7">
    <source>
        <dbReference type="Proteomes" id="UP000325684"/>
    </source>
</evidence>
<dbReference type="AlphaFoldDB" id="A0A5N3P8X0"/>
<dbReference type="PANTHER" id="PTHR30537">
    <property type="entry name" value="HTH-TYPE TRANSCRIPTIONAL REGULATOR"/>
    <property type="match status" value="1"/>
</dbReference>
<dbReference type="Pfam" id="PF00126">
    <property type="entry name" value="HTH_1"/>
    <property type="match status" value="1"/>
</dbReference>
<organism evidence="6 7">
    <name type="scientific">Microvirga brassicacearum</name>
    <dbReference type="NCBI Taxonomy" id="2580413"/>
    <lineage>
        <taxon>Bacteria</taxon>
        <taxon>Pseudomonadati</taxon>
        <taxon>Pseudomonadota</taxon>
        <taxon>Alphaproteobacteria</taxon>
        <taxon>Hyphomicrobiales</taxon>
        <taxon>Methylobacteriaceae</taxon>
        <taxon>Microvirga</taxon>
    </lineage>
</organism>
<dbReference type="SUPFAM" id="SSF46785">
    <property type="entry name" value="Winged helix' DNA-binding domain"/>
    <property type="match status" value="1"/>
</dbReference>
<evidence type="ECO:0000256" key="1">
    <source>
        <dbReference type="ARBA" id="ARBA00009437"/>
    </source>
</evidence>
<dbReference type="Proteomes" id="UP000325684">
    <property type="component" value="Unassembled WGS sequence"/>
</dbReference>
<dbReference type="Pfam" id="PF03466">
    <property type="entry name" value="LysR_substrate"/>
    <property type="match status" value="1"/>
</dbReference>
<comment type="caution">
    <text evidence="6">The sequence shown here is derived from an EMBL/GenBank/DDBJ whole genome shotgun (WGS) entry which is preliminary data.</text>
</comment>
<evidence type="ECO:0000256" key="4">
    <source>
        <dbReference type="ARBA" id="ARBA00023163"/>
    </source>
</evidence>
<gene>
    <name evidence="6" type="primary">gcvA</name>
    <name evidence="6" type="ORF">FEZ63_15560</name>
</gene>
<protein>
    <submittedName>
        <fullName evidence="6">Transcriptional regulator GcvA</fullName>
    </submittedName>
</protein>
<reference evidence="6 7" key="1">
    <citation type="journal article" date="2019" name="Microorganisms">
        <title>Genome Insights into the Novel Species Microvirga brassicacearum, a Rapeseed Endophyte with Biotechnological Potential.</title>
        <authorList>
            <person name="Jimenez-Gomez A."/>
            <person name="Saati-Santamaria Z."/>
            <person name="Igual J.M."/>
            <person name="Rivas R."/>
            <person name="Mateos P.F."/>
            <person name="Garcia-Fraile P."/>
        </authorList>
    </citation>
    <scope>NUCLEOTIDE SEQUENCE [LARGE SCALE GENOMIC DNA]</scope>
    <source>
        <strain evidence="6 7">CDVBN77</strain>
    </source>
</reference>
<dbReference type="PROSITE" id="PS50931">
    <property type="entry name" value="HTH_LYSR"/>
    <property type="match status" value="1"/>
</dbReference>
<dbReference type="InterPro" id="IPR036388">
    <property type="entry name" value="WH-like_DNA-bd_sf"/>
</dbReference>
<dbReference type="CDD" id="cd08432">
    <property type="entry name" value="PBP2_GcdR_TrpI_HvrB_AmpR_like"/>
    <property type="match status" value="1"/>
</dbReference>
<dbReference type="Gene3D" id="1.10.10.10">
    <property type="entry name" value="Winged helix-like DNA-binding domain superfamily/Winged helix DNA-binding domain"/>
    <property type="match status" value="1"/>
</dbReference>
<name>A0A5N3P8X0_9HYPH</name>
<keyword evidence="2" id="KW-0805">Transcription regulation</keyword>
<accession>A0A5N3P8X0</accession>
<dbReference type="InterPro" id="IPR000847">
    <property type="entry name" value="LysR_HTH_N"/>
</dbReference>
<dbReference type="InterPro" id="IPR005119">
    <property type="entry name" value="LysR_subst-bd"/>
</dbReference>
<dbReference type="RefSeq" id="WP_150946081.1">
    <property type="nucleotide sequence ID" value="NZ_VCMV01000024.1"/>
</dbReference>
<evidence type="ECO:0000256" key="2">
    <source>
        <dbReference type="ARBA" id="ARBA00023015"/>
    </source>
</evidence>
<comment type="similarity">
    <text evidence="1">Belongs to the LysR transcriptional regulatory family.</text>
</comment>
<dbReference type="InterPro" id="IPR058163">
    <property type="entry name" value="LysR-type_TF_proteobact-type"/>
</dbReference>
<dbReference type="PRINTS" id="PR00039">
    <property type="entry name" value="HTHLYSR"/>
</dbReference>
<evidence type="ECO:0000313" key="6">
    <source>
        <dbReference type="EMBL" id="KAB0266173.1"/>
    </source>
</evidence>
<sequence length="298" mass="33055">MFKLPPMSAVRVFEAAARHQSFTRAAAELGMTQAAVSYQIKLLEDRIGTPLFRRLPRHVELTEKGRELAPAITEAFEGLRVAFAAVEESAQTVISLSTLSTFASNWLIPRLGRFQALHPDIALKIDVSPNIIDFTKEDFDAAIRSGRGGWPGLTEHPLLSVDFTPVLSPALAERHELREPADLLQFPLIAPSDIWWKQWFAAAGVGEVDLSGRTDHSPGNQHLEGMAAIAGQGAAMVHPLFFKDDLAAGRLIQPFSLTVRSAHSYWLVYPKARKRIAKIAAFREWLERETQDDAQRSA</sequence>
<dbReference type="Gene3D" id="3.40.190.10">
    <property type="entry name" value="Periplasmic binding protein-like II"/>
    <property type="match status" value="2"/>
</dbReference>
<dbReference type="NCBIfam" id="NF008352">
    <property type="entry name" value="PRK11139.1"/>
    <property type="match status" value="1"/>
</dbReference>
<proteinExistence type="inferred from homology"/>
<feature type="domain" description="HTH lysR-type" evidence="5">
    <location>
        <begin position="5"/>
        <end position="62"/>
    </location>
</feature>